<sequence length="363" mass="41081">MPSKYLNFAAVYRKMDEIETLETIPAADQTLLGERLAIACVAQESQQRRREPLENREYLAQTRQRKARKIYLEVLEKDPYLFLAFILTFSPRVCDRIDSRFFQQHRERKIFLSNDANLLLWQIAIKHGIDRTVHFRNLMRSIFESRPPVTGAEADGNENCSLDMCDLSAIRIAFGDKICDAIERSPTHLSKKLTGHFSRTTQCIQTKVPYDGYQDTIIRLDVGAALELADLLFPLASRKIESVLSALPPSVHKLSGSEGSLGPGNTDMSFSSEIDFAYFTLRGASVSAMVSVFGADICEGIENSELRTWEREQLLVDTTDCITMQIWRAQPQHGIIHLRIGFFAGVNLANKLYYDGCPSATMR</sequence>
<dbReference type="EMBL" id="JAPMSZ010000011">
    <property type="protein sequence ID" value="KAJ5084779.1"/>
    <property type="molecule type" value="Genomic_DNA"/>
</dbReference>
<keyword evidence="2" id="KW-1185">Reference proteome</keyword>
<dbReference type="GeneID" id="81399052"/>
<dbReference type="AlphaFoldDB" id="A0A9W9JWU3"/>
<comment type="caution">
    <text evidence="1">The sequence shown here is derived from an EMBL/GenBank/DDBJ whole genome shotgun (WGS) entry which is preliminary data.</text>
</comment>
<dbReference type="OrthoDB" id="4425826at2759"/>
<name>A0A9W9JWU3_9EURO</name>
<evidence type="ECO:0000313" key="2">
    <source>
        <dbReference type="Proteomes" id="UP001141434"/>
    </source>
</evidence>
<evidence type="ECO:0000313" key="1">
    <source>
        <dbReference type="EMBL" id="KAJ5084779.1"/>
    </source>
</evidence>
<reference evidence="1" key="2">
    <citation type="journal article" date="2023" name="IMA Fungus">
        <title>Comparative genomic study of the Penicillium genus elucidates a diverse pangenome and 15 lateral gene transfer events.</title>
        <authorList>
            <person name="Petersen C."/>
            <person name="Sorensen T."/>
            <person name="Nielsen M.R."/>
            <person name="Sondergaard T.E."/>
            <person name="Sorensen J.L."/>
            <person name="Fitzpatrick D.A."/>
            <person name="Frisvad J.C."/>
            <person name="Nielsen K.L."/>
        </authorList>
    </citation>
    <scope>NUCLEOTIDE SEQUENCE</scope>
    <source>
        <strain evidence="1">IBT 34128</strain>
    </source>
</reference>
<organism evidence="1 2">
    <name type="scientific">Penicillium alfredii</name>
    <dbReference type="NCBI Taxonomy" id="1506179"/>
    <lineage>
        <taxon>Eukaryota</taxon>
        <taxon>Fungi</taxon>
        <taxon>Dikarya</taxon>
        <taxon>Ascomycota</taxon>
        <taxon>Pezizomycotina</taxon>
        <taxon>Eurotiomycetes</taxon>
        <taxon>Eurotiomycetidae</taxon>
        <taxon>Eurotiales</taxon>
        <taxon>Aspergillaceae</taxon>
        <taxon>Penicillium</taxon>
    </lineage>
</organism>
<dbReference type="Proteomes" id="UP001141434">
    <property type="component" value="Unassembled WGS sequence"/>
</dbReference>
<dbReference type="RefSeq" id="XP_056508176.1">
    <property type="nucleotide sequence ID" value="XM_056659883.1"/>
</dbReference>
<reference evidence="1" key="1">
    <citation type="submission" date="2022-11" db="EMBL/GenBank/DDBJ databases">
        <authorList>
            <person name="Petersen C."/>
        </authorList>
    </citation>
    <scope>NUCLEOTIDE SEQUENCE</scope>
    <source>
        <strain evidence="1">IBT 34128</strain>
    </source>
</reference>
<protein>
    <submittedName>
        <fullName evidence="1">Uncharacterized protein</fullName>
    </submittedName>
</protein>
<accession>A0A9W9JWU3</accession>
<gene>
    <name evidence="1" type="ORF">NUU61_009358</name>
</gene>
<proteinExistence type="predicted"/>